<dbReference type="PROSITE" id="PS51192">
    <property type="entry name" value="HELICASE_ATP_BIND_1"/>
    <property type="match status" value="1"/>
</dbReference>
<dbReference type="PANTHER" id="PTHR30580">
    <property type="entry name" value="PRIMOSOMAL PROTEIN N"/>
    <property type="match status" value="1"/>
</dbReference>
<reference evidence="6 7" key="1">
    <citation type="journal article" date="2015" name="Genome Biol. Evol.">
        <title>Functionally Structured Genomes in Lactobacillus kunkeei Colonizing the Honey Crop and Food Products of Honeybees and Stingless Bees.</title>
        <authorList>
            <person name="Tamarit D."/>
            <person name="Ellegaard K.M."/>
            <person name="Wikander J."/>
            <person name="Olofsson T."/>
            <person name="Vasquez A."/>
            <person name="Andersson S.G."/>
        </authorList>
    </citation>
    <scope>NUCLEOTIDE SEQUENCE [LARGE SCALE GENOMIC DNA]</scope>
    <source>
        <strain evidence="6 7">LAko</strain>
    </source>
</reference>
<keyword evidence="2" id="KW-0067">ATP-binding</keyword>
<evidence type="ECO:0000313" key="6">
    <source>
        <dbReference type="EMBL" id="KOY76750.1"/>
    </source>
</evidence>
<dbReference type="GO" id="GO:0005524">
    <property type="term" value="F:ATP binding"/>
    <property type="evidence" value="ECO:0007669"/>
    <property type="project" value="UniProtKB-KW"/>
</dbReference>
<evidence type="ECO:0000256" key="3">
    <source>
        <dbReference type="ARBA" id="ARBA00023125"/>
    </source>
</evidence>
<evidence type="ECO:0000256" key="1">
    <source>
        <dbReference type="ARBA" id="ARBA00022741"/>
    </source>
</evidence>
<dbReference type="InterPro" id="IPR001650">
    <property type="entry name" value="Helicase_C-like"/>
</dbReference>
<dbReference type="EMBL" id="JXCY01000004">
    <property type="protein sequence ID" value="KOY76750.1"/>
    <property type="molecule type" value="Genomic_DNA"/>
</dbReference>
<dbReference type="GO" id="GO:0006302">
    <property type="term" value="P:double-strand break repair"/>
    <property type="evidence" value="ECO:0007669"/>
    <property type="project" value="TreeGrafter"/>
</dbReference>
<organism evidence="6 7">
    <name type="scientific">Apilactobacillus kunkeei</name>
    <dbReference type="NCBI Taxonomy" id="148814"/>
    <lineage>
        <taxon>Bacteria</taxon>
        <taxon>Bacillati</taxon>
        <taxon>Bacillota</taxon>
        <taxon>Bacilli</taxon>
        <taxon>Lactobacillales</taxon>
        <taxon>Lactobacillaceae</taxon>
        <taxon>Apilactobacillus</taxon>
    </lineage>
</organism>
<dbReference type="Pfam" id="PF04851">
    <property type="entry name" value="ResIII"/>
    <property type="match status" value="1"/>
</dbReference>
<proteinExistence type="predicted"/>
<dbReference type="SMART" id="SM00487">
    <property type="entry name" value="DEXDc"/>
    <property type="match status" value="1"/>
</dbReference>
<dbReference type="GO" id="GO:0006310">
    <property type="term" value="P:DNA recombination"/>
    <property type="evidence" value="ECO:0007669"/>
    <property type="project" value="TreeGrafter"/>
</dbReference>
<dbReference type="Gene3D" id="3.40.50.300">
    <property type="entry name" value="P-loop containing nucleotide triphosphate hydrolases"/>
    <property type="match status" value="2"/>
</dbReference>
<dbReference type="Proteomes" id="UP000037778">
    <property type="component" value="Unassembled WGS sequence"/>
</dbReference>
<feature type="domain" description="Helicase C-terminal" evidence="5">
    <location>
        <begin position="297"/>
        <end position="447"/>
    </location>
</feature>
<dbReference type="GO" id="GO:0043138">
    <property type="term" value="F:3'-5' DNA helicase activity"/>
    <property type="evidence" value="ECO:0007669"/>
    <property type="project" value="TreeGrafter"/>
</dbReference>
<dbReference type="PANTHER" id="PTHR30580:SF1">
    <property type="entry name" value="COMF OPERON PROTEIN 1"/>
    <property type="match status" value="1"/>
</dbReference>
<dbReference type="InterPro" id="IPR027417">
    <property type="entry name" value="P-loop_NTPase"/>
</dbReference>
<keyword evidence="6" id="KW-0378">Hydrolase</keyword>
<dbReference type="PROSITE" id="PS51194">
    <property type="entry name" value="HELICASE_CTER"/>
    <property type="match status" value="1"/>
</dbReference>
<sequence>MVIIMIKDVSELYGRQVNATMVDESLLNNSIVHKYVPIKVNSNNIYCKRCGQKTPVNRCNLPNNNYYCPVCINLDRVNKSIPLVYADEPNDFEIKQPVLTWQGQLTNEQEKCSKDIIEVFQNNKTHLLWAVTGAGKTEMLFKGIEKALTEGKRVCIASPRVDVCVELYPRIKEAFGNTSMILLHGRNPQPYHYAQLTICTTHQLLRFYRAFDVLIIDEVDSFPFVNNEGLHFAVENATKKRSAKLFLTATPTNEMTKRIRTNKLSASYLPIRFHRHLLPEIKLKYTKKWRENLKKQKLPKLLLHKIDEKIKRNQRFLLFVPRIADLKPISDILAKQFDSSKWETVFSSDDKRMEKVSDMREQRKLFLITTTILERGVTFPGIDVIVFGAEDEVFSTSSLVQIAGRVGRKLDRPTGEVLFLAEENTLAIKSAINQIKYMNKKAKKLNG</sequence>
<dbReference type="CDD" id="cd17925">
    <property type="entry name" value="DEXDc_ComFA"/>
    <property type="match status" value="1"/>
</dbReference>
<evidence type="ECO:0000256" key="2">
    <source>
        <dbReference type="ARBA" id="ARBA00022840"/>
    </source>
</evidence>
<evidence type="ECO:0000259" key="4">
    <source>
        <dbReference type="PROSITE" id="PS51192"/>
    </source>
</evidence>
<comment type="caution">
    <text evidence="6">The sequence shown here is derived from an EMBL/GenBank/DDBJ whole genome shotgun (WGS) entry which is preliminary data.</text>
</comment>
<dbReference type="InterPro" id="IPR014001">
    <property type="entry name" value="Helicase_ATP-bd"/>
</dbReference>
<dbReference type="GO" id="GO:0003677">
    <property type="term" value="F:DNA binding"/>
    <property type="evidence" value="ECO:0007669"/>
    <property type="project" value="UniProtKB-KW"/>
</dbReference>
<dbReference type="GO" id="GO:0016787">
    <property type="term" value="F:hydrolase activity"/>
    <property type="evidence" value="ECO:0007669"/>
    <property type="project" value="InterPro"/>
</dbReference>
<dbReference type="SMART" id="SM00490">
    <property type="entry name" value="HELICc"/>
    <property type="match status" value="1"/>
</dbReference>
<keyword evidence="3" id="KW-0238">DNA-binding</keyword>
<dbReference type="GO" id="GO:0006270">
    <property type="term" value="P:DNA replication initiation"/>
    <property type="evidence" value="ECO:0007669"/>
    <property type="project" value="TreeGrafter"/>
</dbReference>
<dbReference type="Pfam" id="PF00271">
    <property type="entry name" value="Helicase_C"/>
    <property type="match status" value="1"/>
</dbReference>
<keyword evidence="7" id="KW-1185">Reference proteome</keyword>
<protein>
    <submittedName>
        <fullName evidence="6">Helicase domain-containing protein</fullName>
    </submittedName>
</protein>
<gene>
    <name evidence="6" type="ORF">RZ71_12030</name>
</gene>
<evidence type="ECO:0000313" key="7">
    <source>
        <dbReference type="Proteomes" id="UP000037778"/>
    </source>
</evidence>
<evidence type="ECO:0000259" key="5">
    <source>
        <dbReference type="PROSITE" id="PS51194"/>
    </source>
</evidence>
<keyword evidence="1" id="KW-0547">Nucleotide-binding</keyword>
<dbReference type="InterPro" id="IPR006935">
    <property type="entry name" value="Helicase/UvrB_N"/>
</dbReference>
<name>A0A0M9DDI9_9LACO</name>
<dbReference type="SUPFAM" id="SSF52540">
    <property type="entry name" value="P-loop containing nucleoside triphosphate hydrolases"/>
    <property type="match status" value="1"/>
</dbReference>
<feature type="domain" description="Helicase ATP-binding" evidence="4">
    <location>
        <begin position="117"/>
        <end position="269"/>
    </location>
</feature>
<dbReference type="PATRIC" id="fig|148814.8.peg.398"/>
<dbReference type="AlphaFoldDB" id="A0A0M9DDI9"/>
<dbReference type="CDD" id="cd18785">
    <property type="entry name" value="SF2_C"/>
    <property type="match status" value="1"/>
</dbReference>
<accession>A0A0M9DDI9</accession>
<keyword evidence="6" id="KW-0347">Helicase</keyword>